<dbReference type="PANTHER" id="PTHR10672">
    <property type="entry name" value="ADDUCIN"/>
    <property type="match status" value="1"/>
</dbReference>
<reference evidence="3 4" key="1">
    <citation type="submission" date="2019-03" db="EMBL/GenBank/DDBJ databases">
        <title>Genomic Encyclopedia of Type Strains, Phase IV (KMG-IV): sequencing the most valuable type-strain genomes for metagenomic binning, comparative biology and taxonomic classification.</title>
        <authorList>
            <person name="Goeker M."/>
        </authorList>
    </citation>
    <scope>NUCLEOTIDE SEQUENCE [LARGE SCALE GENOMIC DNA]</scope>
    <source>
        <strain evidence="3 4">DSM 5604</strain>
    </source>
</reference>
<dbReference type="GO" id="GO:0005856">
    <property type="term" value="C:cytoskeleton"/>
    <property type="evidence" value="ECO:0007669"/>
    <property type="project" value="TreeGrafter"/>
</dbReference>
<dbReference type="InterPro" id="IPR051017">
    <property type="entry name" value="Aldolase-II_Adducin_sf"/>
</dbReference>
<dbReference type="GO" id="GO:0005996">
    <property type="term" value="P:monosaccharide metabolic process"/>
    <property type="evidence" value="ECO:0007669"/>
    <property type="project" value="UniProtKB-ARBA"/>
</dbReference>
<dbReference type="Proteomes" id="UP000295729">
    <property type="component" value="Unassembled WGS sequence"/>
</dbReference>
<dbReference type="GO" id="GO:0051015">
    <property type="term" value="F:actin filament binding"/>
    <property type="evidence" value="ECO:0007669"/>
    <property type="project" value="TreeGrafter"/>
</dbReference>
<organism evidence="3 4">
    <name type="scientific">Marinomonas communis</name>
    <dbReference type="NCBI Taxonomy" id="28254"/>
    <lineage>
        <taxon>Bacteria</taxon>
        <taxon>Pseudomonadati</taxon>
        <taxon>Pseudomonadota</taxon>
        <taxon>Gammaproteobacteria</taxon>
        <taxon>Oceanospirillales</taxon>
        <taxon>Oceanospirillaceae</taxon>
        <taxon>Marinomonas</taxon>
    </lineage>
</organism>
<dbReference type="PANTHER" id="PTHR10672:SF3">
    <property type="entry name" value="PROTEIN HU-LI TAI SHAO"/>
    <property type="match status" value="1"/>
</dbReference>
<dbReference type="EMBL" id="SNZA01000001">
    <property type="protein sequence ID" value="TDR15529.1"/>
    <property type="molecule type" value="Genomic_DNA"/>
</dbReference>
<proteinExistence type="inferred from homology"/>
<dbReference type="NCBIfam" id="NF005451">
    <property type="entry name" value="PRK07044.1"/>
    <property type="match status" value="1"/>
</dbReference>
<dbReference type="InterPro" id="IPR036409">
    <property type="entry name" value="Aldolase_II/adducin_N_sf"/>
</dbReference>
<accession>A0A4R6XBP7</accession>
<evidence type="ECO:0000259" key="2">
    <source>
        <dbReference type="SMART" id="SM01007"/>
    </source>
</evidence>
<dbReference type="Pfam" id="PF00596">
    <property type="entry name" value="Aldolase_II"/>
    <property type="match status" value="1"/>
</dbReference>
<gene>
    <name evidence="3" type="ORF">C8D85_0895</name>
</gene>
<keyword evidence="4" id="KW-1185">Reference proteome</keyword>
<name>A0A4R6XBP7_9GAMM</name>
<dbReference type="RefSeq" id="WP_133560137.1">
    <property type="nucleotide sequence ID" value="NZ_SNZA01000001.1"/>
</dbReference>
<evidence type="ECO:0000313" key="4">
    <source>
        <dbReference type="Proteomes" id="UP000295729"/>
    </source>
</evidence>
<dbReference type="InterPro" id="IPR001303">
    <property type="entry name" value="Aldolase_II/adducin_N"/>
</dbReference>
<protein>
    <submittedName>
        <fullName evidence="3">Ribulose-5-phosphate 4-epimerase/fuculose-1-phosphate aldolase</fullName>
    </submittedName>
</protein>
<comment type="similarity">
    <text evidence="1">Belongs to the aldolase class II family.</text>
</comment>
<evidence type="ECO:0000313" key="3">
    <source>
        <dbReference type="EMBL" id="TDR15529.1"/>
    </source>
</evidence>
<dbReference type="OrthoDB" id="8859181at2"/>
<dbReference type="AlphaFoldDB" id="A0A4R6XBP7"/>
<dbReference type="SUPFAM" id="SSF53639">
    <property type="entry name" value="AraD/HMP-PK domain-like"/>
    <property type="match status" value="1"/>
</dbReference>
<comment type="caution">
    <text evidence="3">The sequence shown here is derived from an EMBL/GenBank/DDBJ whole genome shotgun (WGS) entry which is preliminary data.</text>
</comment>
<dbReference type="Gene3D" id="3.40.225.10">
    <property type="entry name" value="Class II aldolase/adducin N-terminal domain"/>
    <property type="match status" value="1"/>
</dbReference>
<dbReference type="SMART" id="SM01007">
    <property type="entry name" value="Aldolase_II"/>
    <property type="match status" value="1"/>
</dbReference>
<evidence type="ECO:0000256" key="1">
    <source>
        <dbReference type="ARBA" id="ARBA00037961"/>
    </source>
</evidence>
<sequence length="263" mass="29597">MSSQTDYDFVRDTYPNLSEQERVRVDLAAAYHLIEHFQMSDSIYTHISARVPGDNEHFLINPYGTRFGEVKASELVTIDLDGTIIDDPCDMGANPAGFTIHSAIHGARHDVKCALHTHTVAGVAVSSMQTGILPLNQWALQFYHGVSRHKYEGIALNLEERERLVKDVGPENKTLILDNHGLMTMGENVGEAFTLMYNLERVCKVQMSVLASGQPVQPIDSDVCELTYQQYKHFAEISQRGGFHAEWLAYLRLLEKVSPTYKE</sequence>
<feature type="domain" description="Class II aldolase/adducin N-terminal" evidence="2">
    <location>
        <begin position="25"/>
        <end position="207"/>
    </location>
</feature>